<keyword evidence="4" id="KW-1185">Reference proteome</keyword>
<name>A0A401FTN4_9BACT</name>
<sequence>MAKKKNDYPEEIDLTSFAWVNAGSIPQKHKPGCGGCHPGGGGLEFDRDGNRYDKYLAANPEIRNTLDGDYYKSLWDKTGVIEADCFLCHLPGYNFSERNHQLNALNFRWAALAGSGIGQVIGSVNNDETPRVIYNKRLFNADGKLVIDISYPPKSDNCVNCHGLADLIKRGFSWNDRINHDVHNLQGLECTHCHPGNPEHNFAKGDENLSTVRDDLDNTMLRCRDCHYNGVMAAPIPKHDKVRPNHLEKFACEVCHIPAVHRAAAQGLDVSTGEVLNYPTPGGKKIGSRITWRPAFHRGEDGKLWPVNQFEANLYTNLDEDGIYYPLFAHEMGQAYPRIKDRLSDQEGHPLIDTENDILLMLTALKETLTENPRFETVRPYYHMSGYCYHLNAKSRVVKERDYTWVAESDAFNISHNVAPTRMTLGSNGCGDCHNENTHIFESWIAQQYPDGAGPHEISPQKLFLGKRPWTCYLNQLHKHNKLKPYVITLIVLFVFFLSFFNSDQAKMLKEIYGMPRDFIFLRIADRWVHFFRILSFSVLAFTGYIFLYNNMILLDIFFNSLESAIILHWGVGIFFMAISLVSVLLCRKKFPPVLSDASSFQSFLIFKNFQSNCRSVFIGTTIWLSLIMGITGVLLIFRDHFDAETNYILAIIHGFFAIIFVALIISHICTTLMSNPVSWRVWMNQKDK</sequence>
<evidence type="ECO:0000256" key="2">
    <source>
        <dbReference type="SAM" id="Phobius"/>
    </source>
</evidence>
<keyword evidence="2" id="KW-0812">Transmembrane</keyword>
<evidence type="ECO:0000313" key="3">
    <source>
        <dbReference type="EMBL" id="GBC60315.1"/>
    </source>
</evidence>
<dbReference type="OrthoDB" id="9783375at2"/>
<keyword evidence="1" id="KW-0732">Signal</keyword>
<dbReference type="SUPFAM" id="SSF81342">
    <property type="entry name" value="Transmembrane di-heme cytochromes"/>
    <property type="match status" value="1"/>
</dbReference>
<dbReference type="InterPro" id="IPR016174">
    <property type="entry name" value="Di-haem_cyt_TM"/>
</dbReference>
<dbReference type="AlphaFoldDB" id="A0A401FTN4"/>
<dbReference type="GO" id="GO:0016020">
    <property type="term" value="C:membrane"/>
    <property type="evidence" value="ECO:0007669"/>
    <property type="project" value="InterPro"/>
</dbReference>
<accession>A0A401FTN4</accession>
<dbReference type="Gene3D" id="1.20.950.20">
    <property type="entry name" value="Transmembrane di-heme cytochromes, Chain C"/>
    <property type="match status" value="1"/>
</dbReference>
<feature type="transmembrane region" description="Helical" evidence="2">
    <location>
        <begin position="485"/>
        <end position="503"/>
    </location>
</feature>
<feature type="transmembrane region" description="Helical" evidence="2">
    <location>
        <begin position="524"/>
        <end position="547"/>
    </location>
</feature>
<feature type="transmembrane region" description="Helical" evidence="2">
    <location>
        <begin position="567"/>
        <end position="587"/>
    </location>
</feature>
<keyword evidence="2" id="KW-1133">Transmembrane helix</keyword>
<dbReference type="InterPro" id="IPR036280">
    <property type="entry name" value="Multihaem_cyt_sf"/>
</dbReference>
<evidence type="ECO:0000313" key="4">
    <source>
        <dbReference type="Proteomes" id="UP000288096"/>
    </source>
</evidence>
<feature type="transmembrane region" description="Helical" evidence="2">
    <location>
        <begin position="650"/>
        <end position="674"/>
    </location>
</feature>
<dbReference type="PANTHER" id="PTHR35038">
    <property type="entry name" value="DISSIMILATORY SULFITE REDUCTASE SIRA"/>
    <property type="match status" value="1"/>
</dbReference>
<dbReference type="SUPFAM" id="SSF48695">
    <property type="entry name" value="Multiheme cytochromes"/>
    <property type="match status" value="1"/>
</dbReference>
<evidence type="ECO:0000256" key="1">
    <source>
        <dbReference type="ARBA" id="ARBA00022729"/>
    </source>
</evidence>
<feature type="transmembrane region" description="Helical" evidence="2">
    <location>
        <begin position="617"/>
        <end position="638"/>
    </location>
</feature>
<comment type="caution">
    <text evidence="3">The sequence shown here is derived from an EMBL/GenBank/DDBJ whole genome shotgun (WGS) entry which is preliminary data.</text>
</comment>
<organism evidence="3 4">
    <name type="scientific">Desulfonema ishimotonii</name>
    <dbReference type="NCBI Taxonomy" id="45657"/>
    <lineage>
        <taxon>Bacteria</taxon>
        <taxon>Pseudomonadati</taxon>
        <taxon>Thermodesulfobacteriota</taxon>
        <taxon>Desulfobacteria</taxon>
        <taxon>Desulfobacterales</taxon>
        <taxon>Desulfococcaceae</taxon>
        <taxon>Desulfonema</taxon>
    </lineage>
</organism>
<gene>
    <name evidence="3" type="ORF">DENIS_1266</name>
</gene>
<proteinExistence type="predicted"/>
<reference evidence="4" key="2">
    <citation type="submission" date="2019-01" db="EMBL/GenBank/DDBJ databases">
        <title>Genome sequence of Desulfonema ishimotonii strain Tokyo 01.</title>
        <authorList>
            <person name="Fukui M."/>
        </authorList>
    </citation>
    <scope>NUCLEOTIDE SEQUENCE [LARGE SCALE GENOMIC DNA]</scope>
    <source>
        <strain evidence="4">Tokyo 01</strain>
    </source>
</reference>
<dbReference type="Proteomes" id="UP000288096">
    <property type="component" value="Unassembled WGS sequence"/>
</dbReference>
<dbReference type="GO" id="GO:0022904">
    <property type="term" value="P:respiratory electron transport chain"/>
    <property type="evidence" value="ECO:0007669"/>
    <property type="project" value="InterPro"/>
</dbReference>
<dbReference type="EMBL" id="BEXT01000001">
    <property type="protein sequence ID" value="GBC60315.1"/>
    <property type="molecule type" value="Genomic_DNA"/>
</dbReference>
<dbReference type="InterPro" id="IPR051829">
    <property type="entry name" value="Multiheme_Cytochr_ET"/>
</dbReference>
<reference evidence="4" key="1">
    <citation type="submission" date="2017-11" db="EMBL/GenBank/DDBJ databases">
        <authorList>
            <person name="Watanabe M."/>
            <person name="Kojima H."/>
        </authorList>
    </citation>
    <scope>NUCLEOTIDE SEQUENCE [LARGE SCALE GENOMIC DNA]</scope>
    <source>
        <strain evidence="4">Tokyo 01</strain>
    </source>
</reference>
<protein>
    <submittedName>
        <fullName evidence="3">Uncharacterized protein</fullName>
    </submittedName>
</protein>
<keyword evidence="2" id="KW-0472">Membrane</keyword>
<dbReference type="RefSeq" id="WP_124327750.1">
    <property type="nucleotide sequence ID" value="NZ_BEXT01000001.1"/>
</dbReference>